<sequence length="1351" mass="149082">MTHPSPSSQQNYGGPPGASNFRPRTNGPPPLSGPVAPVQQQQQQPPPLQASQPAPSQPVPSSSQPPSQSQPRPAFPWSTRRLNLQPPVPINKASPPPTQPSPSPFPRYGHALPATATAAGELFLFGGLVHDSARNDLYVFSTRDLSATLLQTSGEIPGPRVGHAGAQISQVLIIWGGDTKADGRGKQDEGLYLLNLQSREWTRAPVSGTGPVGRYGHAVTMVGSRFFVFGGQVDGEFLNDLWAFDLNSRAFGGTDGQYHYNDTWMFDVPTRQWSELACIGYIPSPREGHAAALVDDVMYVFGGRGVDGKDLGDLTAFKISSQRWFMFQNMGPSPSGRSGHAMASFGPRVFVLGGESYENQQQDEPAVIHVLDTKHIKYPSADSKPGEKAQRPTRKSSVGPDAASQQQLANGQRAQSPVARQPDTEELRRAMSPNGSRAIANGYPSASAKGKAPMRGGEGDEADQVADEMGVERERERARSPEQLAARAGSPANMTSVAMAMNGMAAAARSGSPLVDRVKSPEGHSPLANGHVVFTPGHGVGGQGSTGNVAADLMREVKAKDAELAALKRRQEWMRAALAKAGRSGFIYADAGEEVPEGVLQEEDGEPRVSEAVVNLKQLRARIQQASMVEQARSASERINDAERQRATAIQEAAYYRAKLAALEAGNDREAARLERERITELEAQLSSAQAERSALDRRMAELSDALELDKTLLEQQETRATDAIRRAEGLEEAHMRILRDHTEMQEQHANLDTTLREHQGRLLMQNSALERKDADMARLEEQVGELTLLRDQHVRALEQTRDALQAATARAGQVDDTNQRTREQIQQYEVDMAELRGELEARTTEAEALRTRLVDVENAWTKSREEADAFRALTTTGLGELLDSHRDLKTEDERRERGHLERAASLEAELESLRGLLKDSTERMADVQAELVQERRKAREGESEQIALRSQVAGLRSQLSDALGDTGRMRKELTAREGELRQKVKDATDAELRLGMLRNYLEENDIVLDPAGLPSKADNEALFRVQELESKLAEYSQQQERTERELQAVSRQKRDAEAQLSAVSNQLDRLRSTQSPTSARDGEDDPDYRRRMRQLEDDYRMAVHFVKCSERVNRKLKDELVKQKGANTTLLAEIESLRGSPGAGDSNGSRRINGGRGTPMSDDGRTSESLRSQLIDAQRQTQRLVNDTKDYRLRIDSLEKDLAHMRDNLIAAQRESDERLTRVEELEQDVERLQSALVVTRGGMNESLVEQLSNENNNLKRENEQLQHKIGLLLEDDQPAFGRDRPISGVSMSDRPASHTSSEAPAYGDRLSMGGDLDGWQRQFANSLNRRPLSEFENAAYAAHDRAHSP</sequence>
<proteinExistence type="predicted"/>
<comment type="caution">
    <text evidence="1">The sequence shown here is derived from an EMBL/GenBank/DDBJ whole genome shotgun (WGS) entry which is preliminary data.</text>
</comment>
<reference evidence="1" key="2">
    <citation type="journal article" date="2022" name="New Phytol.">
        <title>Evolutionary transition to the ectomycorrhizal habit in the genomes of a hyperdiverse lineage of mushroom-forming fungi.</title>
        <authorList>
            <person name="Looney B."/>
            <person name="Miyauchi S."/>
            <person name="Morin E."/>
            <person name="Drula E."/>
            <person name="Courty P.E."/>
            <person name="Kohler A."/>
            <person name="Kuo A."/>
            <person name="LaButti K."/>
            <person name="Pangilinan J."/>
            <person name="Lipzen A."/>
            <person name="Riley R."/>
            <person name="Andreopoulos W."/>
            <person name="He G."/>
            <person name="Johnson J."/>
            <person name="Nolan M."/>
            <person name="Tritt A."/>
            <person name="Barry K.W."/>
            <person name="Grigoriev I.V."/>
            <person name="Nagy L.G."/>
            <person name="Hibbett D."/>
            <person name="Henrissat B."/>
            <person name="Matheny P.B."/>
            <person name="Labbe J."/>
            <person name="Martin F.M."/>
        </authorList>
    </citation>
    <scope>NUCLEOTIDE SEQUENCE</scope>
    <source>
        <strain evidence="1">EC-137</strain>
    </source>
</reference>
<accession>A0ACB8Q6T4</accession>
<name>A0ACB8Q6T4_9AGAM</name>
<dbReference type="EMBL" id="MU273935">
    <property type="protein sequence ID" value="KAI0027318.1"/>
    <property type="molecule type" value="Genomic_DNA"/>
</dbReference>
<reference evidence="1" key="1">
    <citation type="submission" date="2021-02" db="EMBL/GenBank/DDBJ databases">
        <authorList>
            <consortium name="DOE Joint Genome Institute"/>
            <person name="Ahrendt S."/>
            <person name="Looney B.P."/>
            <person name="Miyauchi S."/>
            <person name="Morin E."/>
            <person name="Drula E."/>
            <person name="Courty P.E."/>
            <person name="Chicoki N."/>
            <person name="Fauchery L."/>
            <person name="Kohler A."/>
            <person name="Kuo A."/>
            <person name="Labutti K."/>
            <person name="Pangilinan J."/>
            <person name="Lipzen A."/>
            <person name="Riley R."/>
            <person name="Andreopoulos W."/>
            <person name="He G."/>
            <person name="Johnson J."/>
            <person name="Barry K.W."/>
            <person name="Grigoriev I.V."/>
            <person name="Nagy L."/>
            <person name="Hibbett D."/>
            <person name="Henrissat B."/>
            <person name="Matheny P.B."/>
            <person name="Labbe J."/>
            <person name="Martin F."/>
        </authorList>
    </citation>
    <scope>NUCLEOTIDE SEQUENCE</scope>
    <source>
        <strain evidence="1">EC-137</strain>
    </source>
</reference>
<organism evidence="1 2">
    <name type="scientific">Vararia minispora EC-137</name>
    <dbReference type="NCBI Taxonomy" id="1314806"/>
    <lineage>
        <taxon>Eukaryota</taxon>
        <taxon>Fungi</taxon>
        <taxon>Dikarya</taxon>
        <taxon>Basidiomycota</taxon>
        <taxon>Agaricomycotina</taxon>
        <taxon>Agaricomycetes</taxon>
        <taxon>Russulales</taxon>
        <taxon>Lachnocladiaceae</taxon>
        <taxon>Vararia</taxon>
    </lineage>
</organism>
<protein>
    <submittedName>
        <fullName evidence="1">Uncharacterized protein</fullName>
    </submittedName>
</protein>
<gene>
    <name evidence="1" type="ORF">K488DRAFT_61970</name>
</gene>
<evidence type="ECO:0000313" key="2">
    <source>
        <dbReference type="Proteomes" id="UP000814128"/>
    </source>
</evidence>
<evidence type="ECO:0000313" key="1">
    <source>
        <dbReference type="EMBL" id="KAI0027318.1"/>
    </source>
</evidence>
<dbReference type="Proteomes" id="UP000814128">
    <property type="component" value="Unassembled WGS sequence"/>
</dbReference>
<keyword evidence="2" id="KW-1185">Reference proteome</keyword>